<dbReference type="GeneID" id="10544085"/>
<dbReference type="AlphaFoldDB" id="E3KMK0"/>
<evidence type="ECO:0008006" key="3">
    <source>
        <dbReference type="Google" id="ProtNLM"/>
    </source>
</evidence>
<protein>
    <recommendedName>
        <fullName evidence="3">Reverse transcriptase domain-containing protein</fullName>
    </recommendedName>
</protein>
<dbReference type="VEuPathDB" id="FungiDB:PGTG_11881"/>
<accession>E3KMK0</accession>
<evidence type="ECO:0000313" key="2">
    <source>
        <dbReference type="Proteomes" id="UP000008783"/>
    </source>
</evidence>
<keyword evidence="2" id="KW-1185">Reference proteome</keyword>
<dbReference type="KEGG" id="pgr:PGTG_11881"/>
<name>E3KMK0_PUCGT</name>
<gene>
    <name evidence="1" type="ORF">PGTG_11881</name>
</gene>
<dbReference type="Proteomes" id="UP000008783">
    <property type="component" value="Unassembled WGS sequence"/>
</dbReference>
<dbReference type="PANTHER" id="PTHR33050:SF7">
    <property type="entry name" value="RIBONUCLEASE H"/>
    <property type="match status" value="1"/>
</dbReference>
<dbReference type="InterPro" id="IPR052055">
    <property type="entry name" value="Hepadnavirus_pol/RT"/>
</dbReference>
<evidence type="ECO:0000313" key="1">
    <source>
        <dbReference type="EMBL" id="EFP85525.1"/>
    </source>
</evidence>
<proteinExistence type="predicted"/>
<dbReference type="OrthoDB" id="6098081at2759"/>
<dbReference type="EMBL" id="DS178295">
    <property type="protein sequence ID" value="EFP85525.1"/>
    <property type="molecule type" value="Genomic_DNA"/>
</dbReference>
<dbReference type="InParanoid" id="E3KMK0"/>
<reference evidence="2" key="2">
    <citation type="journal article" date="2011" name="Proc. Natl. Acad. Sci. U.S.A.">
        <title>Obligate biotrophy features unraveled by the genomic analysis of rust fungi.</title>
        <authorList>
            <person name="Duplessis S."/>
            <person name="Cuomo C.A."/>
            <person name="Lin Y.-C."/>
            <person name="Aerts A."/>
            <person name="Tisserant E."/>
            <person name="Veneault-Fourrey C."/>
            <person name="Joly D.L."/>
            <person name="Hacquard S."/>
            <person name="Amselem J."/>
            <person name="Cantarel B.L."/>
            <person name="Chiu R."/>
            <person name="Coutinho P.M."/>
            <person name="Feau N."/>
            <person name="Field M."/>
            <person name="Frey P."/>
            <person name="Gelhaye E."/>
            <person name="Goldberg J."/>
            <person name="Grabherr M.G."/>
            <person name="Kodira C.D."/>
            <person name="Kohler A."/>
            <person name="Kuees U."/>
            <person name="Lindquist E.A."/>
            <person name="Lucas S.M."/>
            <person name="Mago R."/>
            <person name="Mauceli E."/>
            <person name="Morin E."/>
            <person name="Murat C."/>
            <person name="Pangilinan J.L."/>
            <person name="Park R."/>
            <person name="Pearson M."/>
            <person name="Quesneville H."/>
            <person name="Rouhier N."/>
            <person name="Sakthikumar S."/>
            <person name="Salamov A.A."/>
            <person name="Schmutz J."/>
            <person name="Selles B."/>
            <person name="Shapiro H."/>
            <person name="Tanguay P."/>
            <person name="Tuskan G.A."/>
            <person name="Henrissat B."/>
            <person name="Van de Peer Y."/>
            <person name="Rouze P."/>
            <person name="Ellis J.G."/>
            <person name="Dodds P.N."/>
            <person name="Schein J.E."/>
            <person name="Zhong S."/>
            <person name="Hamelin R.C."/>
            <person name="Grigoriev I.V."/>
            <person name="Szabo L.J."/>
            <person name="Martin F."/>
        </authorList>
    </citation>
    <scope>NUCLEOTIDE SEQUENCE [LARGE SCALE GENOMIC DNA]</scope>
    <source>
        <strain evidence="2">CRL 75-36-700-3 / race SCCL</strain>
    </source>
</reference>
<dbReference type="RefSeq" id="XP_003329944.1">
    <property type="nucleotide sequence ID" value="XM_003329896.1"/>
</dbReference>
<sequence length="220" mass="25746">MAKDKIQLSIAEEVEEEQMFGPFTHKQVARHFPFFPTSPLGSVVNADRKMRPIINFSSPKRDNSIPSVYSFVNKANFKTTWDDFNIVADFFRKNQGPFQLGLFDWEKAYRQIPTRMDQWPFLMVQDLEKILYLDTRITFGGVAGCDFADEQKFIGFIWNGVDLTVRLTTKKLDERRSQIGEFLIPKKEFRFNEAEVLAGRLNHVSYLLPQLRAYIRGVYR</sequence>
<organism evidence="1 2">
    <name type="scientific">Puccinia graminis f. sp. tritici (strain CRL 75-36-700-3 / race SCCL)</name>
    <name type="common">Black stem rust fungus</name>
    <dbReference type="NCBI Taxonomy" id="418459"/>
    <lineage>
        <taxon>Eukaryota</taxon>
        <taxon>Fungi</taxon>
        <taxon>Dikarya</taxon>
        <taxon>Basidiomycota</taxon>
        <taxon>Pucciniomycotina</taxon>
        <taxon>Pucciniomycetes</taxon>
        <taxon>Pucciniales</taxon>
        <taxon>Pucciniaceae</taxon>
        <taxon>Puccinia</taxon>
    </lineage>
</organism>
<reference key="1">
    <citation type="submission" date="2007-01" db="EMBL/GenBank/DDBJ databases">
        <title>The Genome Sequence of Puccinia graminis f. sp. tritici Strain CRL 75-36-700-3.</title>
        <authorList>
            <consortium name="The Broad Institute Genome Sequencing Platform"/>
            <person name="Birren B."/>
            <person name="Lander E."/>
            <person name="Galagan J."/>
            <person name="Nusbaum C."/>
            <person name="Devon K."/>
            <person name="Cuomo C."/>
            <person name="Jaffe D."/>
            <person name="Butler J."/>
            <person name="Alvarez P."/>
            <person name="Gnerre S."/>
            <person name="Grabherr M."/>
            <person name="Mauceli E."/>
            <person name="Brockman W."/>
            <person name="Young S."/>
            <person name="LaButti K."/>
            <person name="Sykes S."/>
            <person name="DeCaprio D."/>
            <person name="Crawford M."/>
            <person name="Koehrsen M."/>
            <person name="Engels R."/>
            <person name="Montgomery P."/>
            <person name="Pearson M."/>
            <person name="Howarth C."/>
            <person name="Larson L."/>
            <person name="White J."/>
            <person name="Zeng Q."/>
            <person name="Kodira C."/>
            <person name="Yandava C."/>
            <person name="Alvarado L."/>
            <person name="O'Leary S."/>
            <person name="Szabo L."/>
            <person name="Dean R."/>
            <person name="Schein J."/>
        </authorList>
    </citation>
    <scope>NUCLEOTIDE SEQUENCE</scope>
    <source>
        <strain>CRL 75-36-700-3</strain>
    </source>
</reference>
<dbReference type="HOGENOM" id="CLU_003292_8_1_1"/>
<dbReference type="OMA" id="HECEGLW"/>
<dbReference type="PANTHER" id="PTHR33050">
    <property type="entry name" value="REVERSE TRANSCRIPTASE DOMAIN-CONTAINING PROTEIN"/>
    <property type="match status" value="1"/>
</dbReference>